<proteinExistence type="predicted"/>
<gene>
    <name evidence="1" type="ORF">COO91_01087</name>
</gene>
<dbReference type="KEGG" id="nfl:COO91_01087"/>
<keyword evidence="2" id="KW-1185">Reference proteome</keyword>
<dbReference type="Proteomes" id="UP000232003">
    <property type="component" value="Chromosome"/>
</dbReference>
<organism evidence="1 2">
    <name type="scientific">Nostoc flagelliforme CCNUN1</name>
    <dbReference type="NCBI Taxonomy" id="2038116"/>
    <lineage>
        <taxon>Bacteria</taxon>
        <taxon>Bacillati</taxon>
        <taxon>Cyanobacteriota</taxon>
        <taxon>Cyanophyceae</taxon>
        <taxon>Nostocales</taxon>
        <taxon>Nostocaceae</taxon>
        <taxon>Nostoc</taxon>
    </lineage>
</organism>
<dbReference type="EMBL" id="CP024785">
    <property type="protein sequence ID" value="AUB35215.1"/>
    <property type="molecule type" value="Genomic_DNA"/>
</dbReference>
<dbReference type="AlphaFoldDB" id="A0A2K8SK56"/>
<evidence type="ECO:0000313" key="2">
    <source>
        <dbReference type="Proteomes" id="UP000232003"/>
    </source>
</evidence>
<name>A0A2K8SK56_9NOSO</name>
<dbReference type="SUPFAM" id="SSF53098">
    <property type="entry name" value="Ribonuclease H-like"/>
    <property type="match status" value="1"/>
</dbReference>
<accession>A0A2K8SK56</accession>
<dbReference type="OrthoDB" id="5558563at2"/>
<sequence length="104" mass="11697">MLLADRGFEHGAFIRWLPDRRWSWAIRAKSDLNITLSKGQTQAVADLLPPKEEAYLFRDVTVLQDIKCHLATAHLAMAGEAWAVLTDVPPRCRPLRSMVSDLVG</sequence>
<evidence type="ECO:0000313" key="1">
    <source>
        <dbReference type="EMBL" id="AUB35215.1"/>
    </source>
</evidence>
<dbReference type="InterPro" id="IPR012337">
    <property type="entry name" value="RNaseH-like_sf"/>
</dbReference>
<protein>
    <submittedName>
        <fullName evidence="1">IS4 transposase</fullName>
    </submittedName>
</protein>
<reference evidence="1 2" key="1">
    <citation type="submission" date="2017-11" db="EMBL/GenBank/DDBJ databases">
        <title>Complete genome of a free-living desiccation-tolerant cyanobacterium and its photosynthetic adaptation to extreme terrestrial habitat.</title>
        <authorList>
            <person name="Shang J."/>
        </authorList>
    </citation>
    <scope>NUCLEOTIDE SEQUENCE [LARGE SCALE GENOMIC DNA]</scope>
    <source>
        <strain evidence="1 2">CCNUN1</strain>
    </source>
</reference>